<dbReference type="Pfam" id="PF13738">
    <property type="entry name" value="Pyr_redox_3"/>
    <property type="match status" value="1"/>
</dbReference>
<dbReference type="EMBL" id="JACJVP010000005">
    <property type="protein sequence ID" value="MBB6669962.1"/>
    <property type="molecule type" value="Genomic_DNA"/>
</dbReference>
<organism evidence="4 5">
    <name type="scientific">Cohnella nanjingensis</name>
    <dbReference type="NCBI Taxonomy" id="1387779"/>
    <lineage>
        <taxon>Bacteria</taxon>
        <taxon>Bacillati</taxon>
        <taxon>Bacillota</taxon>
        <taxon>Bacilli</taxon>
        <taxon>Bacillales</taxon>
        <taxon>Paenibacillaceae</taxon>
        <taxon>Cohnella</taxon>
    </lineage>
</organism>
<dbReference type="SUPFAM" id="SSF51905">
    <property type="entry name" value="FAD/NAD(P)-binding domain"/>
    <property type="match status" value="1"/>
</dbReference>
<dbReference type="GO" id="GO:0016491">
    <property type="term" value="F:oxidoreductase activity"/>
    <property type="evidence" value="ECO:0007669"/>
    <property type="project" value="UniProtKB-KW"/>
</dbReference>
<evidence type="ECO:0000256" key="3">
    <source>
        <dbReference type="ARBA" id="ARBA00023002"/>
    </source>
</evidence>
<comment type="caution">
    <text evidence="4">The sequence shown here is derived from an EMBL/GenBank/DDBJ whole genome shotgun (WGS) entry which is preliminary data.</text>
</comment>
<dbReference type="PANTHER" id="PTHR48105">
    <property type="entry name" value="THIOREDOXIN REDUCTASE 1-RELATED-RELATED"/>
    <property type="match status" value="1"/>
</dbReference>
<evidence type="ECO:0000256" key="2">
    <source>
        <dbReference type="ARBA" id="ARBA00022630"/>
    </source>
</evidence>
<dbReference type="InterPro" id="IPR023856">
    <property type="entry name" value="Bdr"/>
</dbReference>
<dbReference type="PRINTS" id="PR00368">
    <property type="entry name" value="FADPNR"/>
</dbReference>
<evidence type="ECO:0000313" key="4">
    <source>
        <dbReference type="EMBL" id="MBB6669962.1"/>
    </source>
</evidence>
<proteinExistence type="predicted"/>
<keyword evidence="5" id="KW-1185">Reference proteome</keyword>
<dbReference type="InterPro" id="IPR036188">
    <property type="entry name" value="FAD/NAD-bd_sf"/>
</dbReference>
<sequence>MEEIIIVGAGPCGLSAAAELQDQGYDPLIIEKENIVHSITQYPINMQFFSTPSLLEIAGVPFVTPNDKPSRLEALHYYRIVSERRQMRIRRYERVTAVTKEGDGFRVDSVGRSGEPFVTYARKVVIATGYFDHPNRIGIPGEDLPHVSHFFREAHPYAGTRVIVIGGSNSAVDAALEMERIGARVTVVYRGGSVSANIKAWVRPIFDSYAAKGRIDLRLNSRVVEIRPDHVVIAQTEDGEGTLSAVPADFVLALTGFRPDRGFLRAMGIEAPDGVIPPTHDPETMETNVLGLYLAGVVSTGRDANEIFIESGRYHGRKIAAHLASLRGLEG</sequence>
<dbReference type="InterPro" id="IPR050097">
    <property type="entry name" value="Ferredoxin-NADP_redctase_2"/>
</dbReference>
<keyword evidence="2" id="KW-0285">Flavoprotein</keyword>
<evidence type="ECO:0000256" key="1">
    <source>
        <dbReference type="ARBA" id="ARBA00001974"/>
    </source>
</evidence>
<name>A0A7X0RM28_9BACL</name>
<comment type="cofactor">
    <cofactor evidence="1">
        <name>FAD</name>
        <dbReference type="ChEBI" id="CHEBI:57692"/>
    </cofactor>
</comment>
<reference evidence="4 5" key="1">
    <citation type="submission" date="2020-08" db="EMBL/GenBank/DDBJ databases">
        <title>Cohnella phylogeny.</title>
        <authorList>
            <person name="Dunlap C."/>
        </authorList>
    </citation>
    <scope>NUCLEOTIDE SEQUENCE [LARGE SCALE GENOMIC DNA]</scope>
    <source>
        <strain evidence="4 5">DSM 28246</strain>
    </source>
</reference>
<evidence type="ECO:0000313" key="5">
    <source>
        <dbReference type="Proteomes" id="UP000547209"/>
    </source>
</evidence>
<dbReference type="NCBIfam" id="TIGR04018">
    <property type="entry name" value="Bthiol_YpdA"/>
    <property type="match status" value="1"/>
</dbReference>
<accession>A0A7X0RM28</accession>
<protein>
    <submittedName>
        <fullName evidence="4">YpdA family putative bacillithiol disulfide reductase</fullName>
    </submittedName>
</protein>
<dbReference type="Proteomes" id="UP000547209">
    <property type="component" value="Unassembled WGS sequence"/>
</dbReference>
<dbReference type="RefSeq" id="WP_185141400.1">
    <property type="nucleotide sequence ID" value="NZ_JACJVP010000005.1"/>
</dbReference>
<keyword evidence="3" id="KW-0560">Oxidoreductase</keyword>
<dbReference type="AlphaFoldDB" id="A0A7X0RM28"/>
<dbReference type="Gene3D" id="3.50.50.60">
    <property type="entry name" value="FAD/NAD(P)-binding domain"/>
    <property type="match status" value="1"/>
</dbReference>
<dbReference type="PRINTS" id="PR00469">
    <property type="entry name" value="PNDRDTASEII"/>
</dbReference>
<gene>
    <name evidence="4" type="primary">ypdA</name>
    <name evidence="4" type="ORF">H7C19_04580</name>
</gene>